<evidence type="ECO:0000313" key="2">
    <source>
        <dbReference type="Proteomes" id="UP000703269"/>
    </source>
</evidence>
<sequence length="285" mass="31526">MPHALPPEEIIAEILSQGLFISHADFLLLNLLVDRAPPPRKSRNAHLLLVCKQWLRLGTPHLYACVRLQTAEDTASIAALIRTHPEIGSAVRCLRLEGGHAPGLVDIARLAPNLRGVYIDVPGVRGEDMRALEDVLPLLRPVTLSIQETGHVGESVTGARRLLNKHIQETWTSLRSVSVSEEFHGASARPAMQALGLALAQSSVEEVDCGDEAFFTWIFESPLPKLFNKRSLRRITCHGMAMQAVIHVLLERCGYPPATMDKISIVPSQRDRNELLALARMQNME</sequence>
<dbReference type="AlphaFoldDB" id="A0A9P3GBW1"/>
<dbReference type="OrthoDB" id="2749647at2759"/>
<gene>
    <name evidence="1" type="ORF">PsYK624_080730</name>
</gene>
<accession>A0A9P3GBW1</accession>
<dbReference type="EMBL" id="BPQB01000023">
    <property type="protein sequence ID" value="GJE91921.1"/>
    <property type="molecule type" value="Genomic_DNA"/>
</dbReference>
<name>A0A9P3GBW1_9APHY</name>
<proteinExistence type="predicted"/>
<dbReference type="Proteomes" id="UP000703269">
    <property type="component" value="Unassembled WGS sequence"/>
</dbReference>
<evidence type="ECO:0000313" key="1">
    <source>
        <dbReference type="EMBL" id="GJE91921.1"/>
    </source>
</evidence>
<protein>
    <submittedName>
        <fullName evidence="1">Uncharacterized protein</fullName>
    </submittedName>
</protein>
<comment type="caution">
    <text evidence="1">The sequence shown here is derived from an EMBL/GenBank/DDBJ whole genome shotgun (WGS) entry which is preliminary data.</text>
</comment>
<keyword evidence="2" id="KW-1185">Reference proteome</keyword>
<reference evidence="1 2" key="1">
    <citation type="submission" date="2021-08" db="EMBL/GenBank/DDBJ databases">
        <title>Draft Genome Sequence of Phanerochaete sordida strain YK-624.</title>
        <authorList>
            <person name="Mori T."/>
            <person name="Dohra H."/>
            <person name="Suzuki T."/>
            <person name="Kawagishi H."/>
            <person name="Hirai H."/>
        </authorList>
    </citation>
    <scope>NUCLEOTIDE SEQUENCE [LARGE SCALE GENOMIC DNA]</scope>
    <source>
        <strain evidence="1 2">YK-624</strain>
    </source>
</reference>
<organism evidence="1 2">
    <name type="scientific">Phanerochaete sordida</name>
    <dbReference type="NCBI Taxonomy" id="48140"/>
    <lineage>
        <taxon>Eukaryota</taxon>
        <taxon>Fungi</taxon>
        <taxon>Dikarya</taxon>
        <taxon>Basidiomycota</taxon>
        <taxon>Agaricomycotina</taxon>
        <taxon>Agaricomycetes</taxon>
        <taxon>Polyporales</taxon>
        <taxon>Phanerochaetaceae</taxon>
        <taxon>Phanerochaete</taxon>
    </lineage>
</organism>